<keyword evidence="2" id="KW-0732">Signal</keyword>
<evidence type="ECO:0000256" key="2">
    <source>
        <dbReference type="SAM" id="SignalP"/>
    </source>
</evidence>
<dbReference type="EMBL" id="KI913117">
    <property type="protein sequence ID" value="ETV85849.1"/>
    <property type="molecule type" value="Genomic_DNA"/>
</dbReference>
<sequence>MRVLVVLAAVGCPALSLFSQARVTCISVTRSDACNCRPPRQTLQQPSQLLAFVSPLVPTTLYPSTESASTNVPLVVGVGGGAFVLGCLMVFFIYRNQASKLRRRLAEDMVFGDFKSDAIVSRRSGHVTLSCQTSQGTYSRMGLFNRADDVDKVVGFQLDMGHLDLWRIDENDLRSHELLAKGANGEVWVGDYRGLLVAVKKSADAGKSNQDVQKFIDEIKLFTKLDSP</sequence>
<dbReference type="VEuPathDB" id="FungiDB:H257_02404"/>
<dbReference type="AlphaFoldDB" id="W4H3K5"/>
<proteinExistence type="predicted"/>
<gene>
    <name evidence="3" type="ORF">H257_02404</name>
</gene>
<keyword evidence="1" id="KW-0812">Transmembrane</keyword>
<dbReference type="InterPro" id="IPR011009">
    <property type="entry name" value="Kinase-like_dom_sf"/>
</dbReference>
<dbReference type="Gene3D" id="3.30.200.20">
    <property type="entry name" value="Phosphorylase Kinase, domain 1"/>
    <property type="match status" value="1"/>
</dbReference>
<name>W4H3K5_APHAT</name>
<dbReference type="SUPFAM" id="SSF56112">
    <property type="entry name" value="Protein kinase-like (PK-like)"/>
    <property type="match status" value="1"/>
</dbReference>
<organism evidence="3">
    <name type="scientific">Aphanomyces astaci</name>
    <name type="common">Crayfish plague agent</name>
    <dbReference type="NCBI Taxonomy" id="112090"/>
    <lineage>
        <taxon>Eukaryota</taxon>
        <taxon>Sar</taxon>
        <taxon>Stramenopiles</taxon>
        <taxon>Oomycota</taxon>
        <taxon>Saprolegniomycetes</taxon>
        <taxon>Saprolegniales</taxon>
        <taxon>Verrucalvaceae</taxon>
        <taxon>Aphanomyces</taxon>
    </lineage>
</organism>
<protein>
    <recommendedName>
        <fullName evidence="4">Protein kinase domain-containing protein</fullName>
    </recommendedName>
</protein>
<evidence type="ECO:0000256" key="1">
    <source>
        <dbReference type="SAM" id="Phobius"/>
    </source>
</evidence>
<feature type="chain" id="PRO_5004842970" description="Protein kinase domain-containing protein" evidence="2">
    <location>
        <begin position="22"/>
        <end position="228"/>
    </location>
</feature>
<evidence type="ECO:0000313" key="3">
    <source>
        <dbReference type="EMBL" id="ETV85849.1"/>
    </source>
</evidence>
<accession>W4H3K5</accession>
<reference evidence="3" key="1">
    <citation type="submission" date="2013-12" db="EMBL/GenBank/DDBJ databases">
        <title>The Genome Sequence of Aphanomyces astaci APO3.</title>
        <authorList>
            <consortium name="The Broad Institute Genomics Platform"/>
            <person name="Russ C."/>
            <person name="Tyler B."/>
            <person name="van West P."/>
            <person name="Dieguez-Uribeondo J."/>
            <person name="Young S.K."/>
            <person name="Zeng Q."/>
            <person name="Gargeya S."/>
            <person name="Fitzgerald M."/>
            <person name="Abouelleil A."/>
            <person name="Alvarado L."/>
            <person name="Chapman S.B."/>
            <person name="Gainer-Dewar J."/>
            <person name="Goldberg J."/>
            <person name="Griggs A."/>
            <person name="Gujja S."/>
            <person name="Hansen M."/>
            <person name="Howarth C."/>
            <person name="Imamovic A."/>
            <person name="Ireland A."/>
            <person name="Larimer J."/>
            <person name="McCowan C."/>
            <person name="Murphy C."/>
            <person name="Pearson M."/>
            <person name="Poon T.W."/>
            <person name="Priest M."/>
            <person name="Roberts A."/>
            <person name="Saif S."/>
            <person name="Shea T."/>
            <person name="Sykes S."/>
            <person name="Wortman J."/>
            <person name="Nusbaum C."/>
            <person name="Birren B."/>
        </authorList>
    </citation>
    <scope>NUCLEOTIDE SEQUENCE [LARGE SCALE GENOMIC DNA]</scope>
    <source>
        <strain evidence="3">APO3</strain>
    </source>
</reference>
<evidence type="ECO:0008006" key="4">
    <source>
        <dbReference type="Google" id="ProtNLM"/>
    </source>
</evidence>
<dbReference type="RefSeq" id="XP_009824321.1">
    <property type="nucleotide sequence ID" value="XM_009826019.1"/>
</dbReference>
<feature type="transmembrane region" description="Helical" evidence="1">
    <location>
        <begin position="72"/>
        <end position="94"/>
    </location>
</feature>
<dbReference type="GeneID" id="20804400"/>
<keyword evidence="1" id="KW-1133">Transmembrane helix</keyword>
<feature type="signal peptide" evidence="2">
    <location>
        <begin position="1"/>
        <end position="21"/>
    </location>
</feature>
<keyword evidence="1" id="KW-0472">Membrane</keyword>